<protein>
    <recommendedName>
        <fullName evidence="3">DUF4177 domain-containing protein</fullName>
    </recommendedName>
</protein>
<dbReference type="Proteomes" id="UP000552241">
    <property type="component" value="Unassembled WGS sequence"/>
</dbReference>
<dbReference type="EMBL" id="JACDZE010000005">
    <property type="protein sequence ID" value="MBA5630560.1"/>
    <property type="molecule type" value="Genomic_DNA"/>
</dbReference>
<comment type="caution">
    <text evidence="1">The sequence shown here is derived from an EMBL/GenBank/DDBJ whole genome shotgun (WGS) entry which is preliminary data.</text>
</comment>
<organism evidence="1 2">
    <name type="scientific">Moheibacter lacus</name>
    <dbReference type="NCBI Taxonomy" id="2745851"/>
    <lineage>
        <taxon>Bacteria</taxon>
        <taxon>Pseudomonadati</taxon>
        <taxon>Bacteroidota</taxon>
        <taxon>Flavobacteriia</taxon>
        <taxon>Flavobacteriales</taxon>
        <taxon>Weeksellaceae</taxon>
        <taxon>Moheibacter</taxon>
    </lineage>
</organism>
<dbReference type="AlphaFoldDB" id="A0A838ZU93"/>
<name>A0A838ZU93_9FLAO</name>
<proteinExistence type="predicted"/>
<dbReference type="RefSeq" id="WP_182044168.1">
    <property type="nucleotide sequence ID" value="NZ_JACDZE010000005.1"/>
</dbReference>
<evidence type="ECO:0008006" key="3">
    <source>
        <dbReference type="Google" id="ProtNLM"/>
    </source>
</evidence>
<evidence type="ECO:0000313" key="1">
    <source>
        <dbReference type="EMBL" id="MBA5630560.1"/>
    </source>
</evidence>
<gene>
    <name evidence="1" type="ORF">HU137_12340</name>
</gene>
<sequence>MKSYEVHRIRKSFSSNSTEDLRKETEELLNRKVAEGCKVITVDFEMTGYSGYIYAMIVLEK</sequence>
<keyword evidence="2" id="KW-1185">Reference proteome</keyword>
<evidence type="ECO:0000313" key="2">
    <source>
        <dbReference type="Proteomes" id="UP000552241"/>
    </source>
</evidence>
<accession>A0A838ZU93</accession>
<reference evidence="1 2" key="1">
    <citation type="submission" date="2020-07" db="EMBL/GenBank/DDBJ databases">
        <title>Moheibacter lacus sp. nov., a member of the family Flavobacteriaceae isolated from freshwater lake sediment.</title>
        <authorList>
            <person name="Liu Y."/>
        </authorList>
    </citation>
    <scope>NUCLEOTIDE SEQUENCE [LARGE SCALE GENOMIC DNA]</scope>
    <source>
        <strain evidence="1 2">BDHS18</strain>
    </source>
</reference>